<accession>A0A1Z5JIU6</accession>
<name>A0A1Z5JIU6_FISSO</name>
<dbReference type="EMBL" id="BDSP01000074">
    <property type="protein sequence ID" value="GAX13923.1"/>
    <property type="molecule type" value="Genomic_DNA"/>
</dbReference>
<gene>
    <name evidence="2" type="ORF">FisN_5Lh175</name>
</gene>
<evidence type="ECO:0000313" key="3">
    <source>
        <dbReference type="Proteomes" id="UP000198406"/>
    </source>
</evidence>
<dbReference type="InParanoid" id="A0A1Z5JIU6"/>
<feature type="region of interest" description="Disordered" evidence="1">
    <location>
        <begin position="195"/>
        <end position="247"/>
    </location>
</feature>
<feature type="region of interest" description="Disordered" evidence="1">
    <location>
        <begin position="43"/>
        <end position="96"/>
    </location>
</feature>
<feature type="compositionally biased region" description="Basic and acidic residues" evidence="1">
    <location>
        <begin position="59"/>
        <end position="68"/>
    </location>
</feature>
<protein>
    <submittedName>
        <fullName evidence="2">Uncharacterized protein</fullName>
    </submittedName>
</protein>
<feature type="compositionally biased region" description="Polar residues" evidence="1">
    <location>
        <begin position="288"/>
        <end position="302"/>
    </location>
</feature>
<proteinExistence type="predicted"/>
<feature type="region of interest" description="Disordered" evidence="1">
    <location>
        <begin position="279"/>
        <end position="302"/>
    </location>
</feature>
<evidence type="ECO:0000256" key="1">
    <source>
        <dbReference type="SAM" id="MobiDB-lite"/>
    </source>
</evidence>
<reference evidence="2 3" key="1">
    <citation type="journal article" date="2015" name="Plant Cell">
        <title>Oil accumulation by the oleaginous diatom Fistulifera solaris as revealed by the genome and transcriptome.</title>
        <authorList>
            <person name="Tanaka T."/>
            <person name="Maeda Y."/>
            <person name="Veluchamy A."/>
            <person name="Tanaka M."/>
            <person name="Abida H."/>
            <person name="Marechal E."/>
            <person name="Bowler C."/>
            <person name="Muto M."/>
            <person name="Sunaga Y."/>
            <person name="Tanaka M."/>
            <person name="Yoshino T."/>
            <person name="Taniguchi T."/>
            <person name="Fukuda Y."/>
            <person name="Nemoto M."/>
            <person name="Matsumoto M."/>
            <person name="Wong P.S."/>
            <person name="Aburatani S."/>
            <person name="Fujibuchi W."/>
        </authorList>
    </citation>
    <scope>NUCLEOTIDE SEQUENCE [LARGE SCALE GENOMIC DNA]</scope>
    <source>
        <strain evidence="2 3">JPCC DA0580</strain>
    </source>
</reference>
<feature type="compositionally biased region" description="Polar residues" evidence="1">
    <location>
        <begin position="232"/>
        <end position="247"/>
    </location>
</feature>
<organism evidence="2 3">
    <name type="scientific">Fistulifera solaris</name>
    <name type="common">Oleaginous diatom</name>
    <dbReference type="NCBI Taxonomy" id="1519565"/>
    <lineage>
        <taxon>Eukaryota</taxon>
        <taxon>Sar</taxon>
        <taxon>Stramenopiles</taxon>
        <taxon>Ochrophyta</taxon>
        <taxon>Bacillariophyta</taxon>
        <taxon>Bacillariophyceae</taxon>
        <taxon>Bacillariophycidae</taxon>
        <taxon>Naviculales</taxon>
        <taxon>Naviculaceae</taxon>
        <taxon>Fistulifera</taxon>
    </lineage>
</organism>
<sequence>MKSNWKSNRKKRGFFCWCSAKSQPKLPPSEFLLQKTPKSYAYATSPISTTQDSDDDDERASLLDHSYDDVLPNGNNSKTKETSDSSVSPKTPPRLSWKEKLVQSIERRKKLGWNTQRGYRQVDDTLPEDVLPDAISKEKDVSPDFLPHTQQDTRLTLSSISTGSALLNFSLSAEYPQFELADLDAETMTGKVIKTGKRRPKEKEKFAATTKGSLSEPYPLLHSKRRSPDCEASTTSTLHTSTCNEDSTPWKKIESWVESHSIQKPKPIIVRRQPLYSADEAEDEELSFANSESTLFTTSETH</sequence>
<dbReference type="AlphaFoldDB" id="A0A1Z5JIU6"/>
<dbReference type="Proteomes" id="UP000198406">
    <property type="component" value="Unassembled WGS sequence"/>
</dbReference>
<keyword evidence="3" id="KW-1185">Reference proteome</keyword>
<evidence type="ECO:0000313" key="2">
    <source>
        <dbReference type="EMBL" id="GAX13923.1"/>
    </source>
</evidence>
<comment type="caution">
    <text evidence="2">The sequence shown here is derived from an EMBL/GenBank/DDBJ whole genome shotgun (WGS) entry which is preliminary data.</text>
</comment>